<evidence type="ECO:0000256" key="1">
    <source>
        <dbReference type="SAM" id="MobiDB-lite"/>
    </source>
</evidence>
<sequence>MNSRVIFTVCSIAVLLLMISSSVVIAEDGYYPGPRKVSNGAWLSAQNFQPMDKRGRFVFREAPNAHHYGSVNDHHSINDDVQDADSNIDKRNWRL</sequence>
<reference evidence="11" key="1">
    <citation type="submission" date="2021-02" db="EMBL/GenBank/DDBJ databases">
        <authorList>
            <person name="Nowell W R."/>
        </authorList>
    </citation>
    <scope>NUCLEOTIDE SEQUENCE</scope>
</reference>
<proteinExistence type="predicted"/>
<dbReference type="Proteomes" id="UP000663889">
    <property type="component" value="Unassembled WGS sequence"/>
</dbReference>
<dbReference type="EMBL" id="CAJOAX010000548">
    <property type="protein sequence ID" value="CAF3612019.1"/>
    <property type="molecule type" value="Genomic_DNA"/>
</dbReference>
<dbReference type="EMBL" id="CAJNOT010000572">
    <property type="protein sequence ID" value="CAF1024565.1"/>
    <property type="molecule type" value="Genomic_DNA"/>
</dbReference>
<evidence type="ECO:0000313" key="6">
    <source>
        <dbReference type="EMBL" id="CAF1154163.1"/>
    </source>
</evidence>
<feature type="signal peptide" evidence="2">
    <location>
        <begin position="1"/>
        <end position="26"/>
    </location>
</feature>
<comment type="caution">
    <text evidence="11">The sequence shown here is derived from an EMBL/GenBank/DDBJ whole genome shotgun (WGS) entry which is preliminary data.</text>
</comment>
<evidence type="ECO:0000313" key="13">
    <source>
        <dbReference type="Proteomes" id="UP000663874"/>
    </source>
</evidence>
<dbReference type="Proteomes" id="UP000663854">
    <property type="component" value="Unassembled WGS sequence"/>
</dbReference>
<dbReference type="EMBL" id="CAJNOL010000988">
    <property type="protein sequence ID" value="CAF1258152.1"/>
    <property type="molecule type" value="Genomic_DNA"/>
</dbReference>
<evidence type="ECO:0000256" key="2">
    <source>
        <dbReference type="SAM" id="SignalP"/>
    </source>
</evidence>
<evidence type="ECO:0000313" key="7">
    <source>
        <dbReference type="EMBL" id="CAF1249614.1"/>
    </source>
</evidence>
<dbReference type="OrthoDB" id="10018864at2759"/>
<dbReference type="EMBL" id="CAJNOH010000376">
    <property type="protein sequence ID" value="CAF1019909.1"/>
    <property type="molecule type" value="Genomic_DNA"/>
</dbReference>
<feature type="chain" id="PRO_5036235783" evidence="2">
    <location>
        <begin position="27"/>
        <end position="95"/>
    </location>
</feature>
<evidence type="ECO:0000313" key="11">
    <source>
        <dbReference type="EMBL" id="CAF4022065.1"/>
    </source>
</evidence>
<evidence type="ECO:0000313" key="9">
    <source>
        <dbReference type="EMBL" id="CAF3612019.1"/>
    </source>
</evidence>
<dbReference type="Proteomes" id="UP000663882">
    <property type="component" value="Unassembled WGS sequence"/>
</dbReference>
<evidence type="ECO:0000313" key="12">
    <source>
        <dbReference type="Proteomes" id="UP000663870"/>
    </source>
</evidence>
<accession>A0A819PRR1</accession>
<evidence type="ECO:0000313" key="5">
    <source>
        <dbReference type="EMBL" id="CAF1024565.1"/>
    </source>
</evidence>
<dbReference type="AlphaFoldDB" id="A0A819PRR1"/>
<gene>
    <name evidence="11" type="ORF">FNK824_LOCUS27131</name>
    <name evidence="10" type="ORF">JBS370_LOCUS8307</name>
    <name evidence="7" type="ORF">JXQ802_LOCUS26906</name>
    <name evidence="8" type="ORF">JXQ802_LOCUS27339</name>
    <name evidence="9" type="ORF">OTI717_LOCUS7353</name>
    <name evidence="3" type="ORF">PYM288_LOCUS15565</name>
    <name evidence="4" type="ORF">RFH988_LOCUS15269</name>
    <name evidence="6" type="ORF">SEV965_LOCUS18617</name>
    <name evidence="5" type="ORF">ZHD862_LOCUS13715</name>
</gene>
<dbReference type="Proteomes" id="UP000663874">
    <property type="component" value="Unassembled WGS sequence"/>
</dbReference>
<dbReference type="EMBL" id="CAJNOO010000738">
    <property type="protein sequence ID" value="CAF1022394.1"/>
    <property type="molecule type" value="Genomic_DNA"/>
</dbReference>
<dbReference type="EMBL" id="CAJOBE010006947">
    <property type="protein sequence ID" value="CAF4022065.1"/>
    <property type="molecule type" value="Genomic_DNA"/>
</dbReference>
<evidence type="ECO:0000313" key="8">
    <source>
        <dbReference type="EMBL" id="CAF1258152.1"/>
    </source>
</evidence>
<dbReference type="Proteomes" id="UP000663870">
    <property type="component" value="Unassembled WGS sequence"/>
</dbReference>
<dbReference type="EMBL" id="CAJNOU010001116">
    <property type="protein sequence ID" value="CAF1154163.1"/>
    <property type="molecule type" value="Genomic_DNA"/>
</dbReference>
<dbReference type="Proteomes" id="UP000663864">
    <property type="component" value="Unassembled WGS sequence"/>
</dbReference>
<evidence type="ECO:0000313" key="10">
    <source>
        <dbReference type="EMBL" id="CAF3682637.1"/>
    </source>
</evidence>
<dbReference type="EMBL" id="CAJNOL010000958">
    <property type="protein sequence ID" value="CAF1249614.1"/>
    <property type="molecule type" value="Genomic_DNA"/>
</dbReference>
<keyword evidence="12" id="KW-1185">Reference proteome</keyword>
<dbReference type="EMBL" id="CAJOBD010000523">
    <property type="protein sequence ID" value="CAF3682637.1"/>
    <property type="molecule type" value="Genomic_DNA"/>
</dbReference>
<protein>
    <submittedName>
        <fullName evidence="11">Uncharacterized protein</fullName>
    </submittedName>
</protein>
<name>A0A819PRR1_9BILA</name>
<dbReference type="Proteomes" id="UP000663836">
    <property type="component" value="Unassembled WGS sequence"/>
</dbReference>
<dbReference type="Proteomes" id="UP000663823">
    <property type="component" value="Unassembled WGS sequence"/>
</dbReference>
<evidence type="ECO:0000313" key="4">
    <source>
        <dbReference type="EMBL" id="CAF1022394.1"/>
    </source>
</evidence>
<feature type="region of interest" description="Disordered" evidence="1">
    <location>
        <begin position="68"/>
        <end position="95"/>
    </location>
</feature>
<evidence type="ECO:0000313" key="3">
    <source>
        <dbReference type="EMBL" id="CAF1019909.1"/>
    </source>
</evidence>
<organism evidence="11 13">
    <name type="scientific">Rotaria sordida</name>
    <dbReference type="NCBI Taxonomy" id="392033"/>
    <lineage>
        <taxon>Eukaryota</taxon>
        <taxon>Metazoa</taxon>
        <taxon>Spiralia</taxon>
        <taxon>Gnathifera</taxon>
        <taxon>Rotifera</taxon>
        <taxon>Eurotatoria</taxon>
        <taxon>Bdelloidea</taxon>
        <taxon>Philodinida</taxon>
        <taxon>Philodinidae</taxon>
        <taxon>Rotaria</taxon>
    </lineage>
</organism>
<keyword evidence="2" id="KW-0732">Signal</keyword>